<feature type="active site" evidence="5">
    <location>
        <position position="45"/>
    </location>
</feature>
<dbReference type="SUPFAM" id="SSF54975">
    <property type="entry name" value="Acylphosphatase/BLUF domain-like"/>
    <property type="match status" value="1"/>
</dbReference>
<name>A0A9Q6EJG7_NOSLI</name>
<evidence type="ECO:0000259" key="7">
    <source>
        <dbReference type="PROSITE" id="PS51160"/>
    </source>
</evidence>
<proteinExistence type="inferred from homology"/>
<gene>
    <name evidence="8" type="ORF">VF08_26005</name>
</gene>
<accession>A0A9Q6EJG7</accession>
<dbReference type="Pfam" id="PF00708">
    <property type="entry name" value="Acylphosphatase"/>
    <property type="match status" value="1"/>
</dbReference>
<organism evidence="8 9">
    <name type="scientific">Nostoc linckia z8</name>
    <dbReference type="NCBI Taxonomy" id="1628746"/>
    <lineage>
        <taxon>Bacteria</taxon>
        <taxon>Bacillati</taxon>
        <taxon>Cyanobacteriota</taxon>
        <taxon>Cyanophyceae</taxon>
        <taxon>Nostocales</taxon>
        <taxon>Nostocaceae</taxon>
        <taxon>Nostoc</taxon>
    </lineage>
</organism>
<dbReference type="EC" id="3.6.1.7" evidence="2 5"/>
<protein>
    <recommendedName>
        <fullName evidence="3 5">acylphosphatase</fullName>
        <ecNumber evidence="2 5">3.6.1.7</ecNumber>
    </recommendedName>
</protein>
<evidence type="ECO:0000256" key="3">
    <source>
        <dbReference type="ARBA" id="ARBA00015991"/>
    </source>
</evidence>
<comment type="catalytic activity">
    <reaction evidence="4 5">
        <text>an acyl phosphate + H2O = a carboxylate + phosphate + H(+)</text>
        <dbReference type="Rhea" id="RHEA:14965"/>
        <dbReference type="ChEBI" id="CHEBI:15377"/>
        <dbReference type="ChEBI" id="CHEBI:15378"/>
        <dbReference type="ChEBI" id="CHEBI:29067"/>
        <dbReference type="ChEBI" id="CHEBI:43474"/>
        <dbReference type="ChEBI" id="CHEBI:59918"/>
        <dbReference type="EC" id="3.6.1.7"/>
    </reaction>
</comment>
<dbReference type="InterPro" id="IPR020456">
    <property type="entry name" value="Acylphosphatase"/>
</dbReference>
<feature type="active site" evidence="5">
    <location>
        <position position="27"/>
    </location>
</feature>
<reference evidence="8 9" key="1">
    <citation type="submission" date="2015-02" db="EMBL/GenBank/DDBJ databases">
        <title>Nostoc linckia genome annotation.</title>
        <authorList>
            <person name="Zhou Z."/>
        </authorList>
    </citation>
    <scope>NUCLEOTIDE SEQUENCE [LARGE SCALE GENOMIC DNA]</scope>
    <source>
        <strain evidence="9">z8</strain>
    </source>
</reference>
<dbReference type="InterPro" id="IPR001792">
    <property type="entry name" value="Acylphosphatase-like_dom"/>
</dbReference>
<dbReference type="Gene3D" id="3.30.70.100">
    <property type="match status" value="1"/>
</dbReference>
<evidence type="ECO:0000313" key="8">
    <source>
        <dbReference type="EMBL" id="PHJ99033.1"/>
    </source>
</evidence>
<dbReference type="RefSeq" id="WP_099072607.1">
    <property type="nucleotide sequence ID" value="NZ_LAHD01000092.1"/>
</dbReference>
<dbReference type="AlphaFoldDB" id="A0A9Q6EJG7"/>
<dbReference type="GeneID" id="57098610"/>
<dbReference type="Proteomes" id="UP000222310">
    <property type="component" value="Unassembled WGS sequence"/>
</dbReference>
<evidence type="ECO:0000256" key="1">
    <source>
        <dbReference type="ARBA" id="ARBA00005614"/>
    </source>
</evidence>
<dbReference type="PANTHER" id="PTHR47268">
    <property type="entry name" value="ACYLPHOSPHATASE"/>
    <property type="match status" value="1"/>
</dbReference>
<keyword evidence="5 8" id="KW-0378">Hydrolase</keyword>
<comment type="similarity">
    <text evidence="1 6">Belongs to the acylphosphatase family.</text>
</comment>
<evidence type="ECO:0000256" key="4">
    <source>
        <dbReference type="ARBA" id="ARBA00047645"/>
    </source>
</evidence>
<dbReference type="InterPro" id="IPR036046">
    <property type="entry name" value="Acylphosphatase-like_dom_sf"/>
</dbReference>
<comment type="caution">
    <text evidence="8">The sequence shown here is derived from an EMBL/GenBank/DDBJ whole genome shotgun (WGS) entry which is preliminary data.</text>
</comment>
<dbReference type="EMBL" id="LAHD01000092">
    <property type="protein sequence ID" value="PHJ99033.1"/>
    <property type="molecule type" value="Genomic_DNA"/>
</dbReference>
<feature type="domain" description="Acylphosphatase-like" evidence="7">
    <location>
        <begin position="12"/>
        <end position="98"/>
    </location>
</feature>
<evidence type="ECO:0000256" key="5">
    <source>
        <dbReference type="PROSITE-ProRule" id="PRU00520"/>
    </source>
</evidence>
<dbReference type="GO" id="GO:0003998">
    <property type="term" value="F:acylphosphatase activity"/>
    <property type="evidence" value="ECO:0007669"/>
    <property type="project" value="UniProtKB-EC"/>
</dbReference>
<dbReference type="PANTHER" id="PTHR47268:SF4">
    <property type="entry name" value="ACYLPHOSPHATASE"/>
    <property type="match status" value="1"/>
</dbReference>
<dbReference type="NCBIfam" id="NF011016">
    <property type="entry name" value="PRK14444.1"/>
    <property type="match status" value="1"/>
</dbReference>
<evidence type="ECO:0000256" key="6">
    <source>
        <dbReference type="RuleBase" id="RU004168"/>
    </source>
</evidence>
<evidence type="ECO:0000313" key="9">
    <source>
        <dbReference type="Proteomes" id="UP000222310"/>
    </source>
</evidence>
<evidence type="ECO:0000256" key="2">
    <source>
        <dbReference type="ARBA" id="ARBA00012150"/>
    </source>
</evidence>
<dbReference type="PROSITE" id="PS51160">
    <property type="entry name" value="ACYLPHOSPHATASE_3"/>
    <property type="match status" value="1"/>
</dbReference>
<sequence length="107" mass="11826">MHNSTALPKIIRAHVFISGRVQGVGYRYATVDTASQLGLTGWVRNLPDSRVEAVFEGAREIVDEMVRWCHSGPPAAMVKEVIVEYEEPEGLRGFEVKRGVGNGEMGR</sequence>